<dbReference type="GO" id="GO:0016405">
    <property type="term" value="F:CoA-ligase activity"/>
    <property type="evidence" value="ECO:0007669"/>
    <property type="project" value="TreeGrafter"/>
</dbReference>
<dbReference type="Gene3D" id="3.40.50.12780">
    <property type="entry name" value="N-terminal domain of ligase-like"/>
    <property type="match status" value="1"/>
</dbReference>
<organism evidence="2 3">
    <name type="scientific">Maricaulis virginensis</name>
    <dbReference type="NCBI Taxonomy" id="144022"/>
    <lineage>
        <taxon>Bacteria</taxon>
        <taxon>Pseudomonadati</taxon>
        <taxon>Pseudomonadota</taxon>
        <taxon>Alphaproteobacteria</taxon>
        <taxon>Maricaulales</taxon>
        <taxon>Maricaulaceae</taxon>
        <taxon>Maricaulis</taxon>
    </lineage>
</organism>
<dbReference type="InterPro" id="IPR000873">
    <property type="entry name" value="AMP-dep_synth/lig_dom"/>
</dbReference>
<reference evidence="2" key="2">
    <citation type="submission" date="2023-01" db="EMBL/GenBank/DDBJ databases">
        <authorList>
            <person name="Sun Q."/>
            <person name="Evtushenko L."/>
        </authorList>
    </citation>
    <scope>NUCLEOTIDE SEQUENCE</scope>
    <source>
        <strain evidence="2">VKM B-1513</strain>
    </source>
</reference>
<evidence type="ECO:0000313" key="3">
    <source>
        <dbReference type="Proteomes" id="UP001143486"/>
    </source>
</evidence>
<comment type="caution">
    <text evidence="2">The sequence shown here is derived from an EMBL/GenBank/DDBJ whole genome shotgun (WGS) entry which is preliminary data.</text>
</comment>
<protein>
    <submittedName>
        <fullName evidence="2">Acyl-CoA synthetase</fullName>
    </submittedName>
</protein>
<dbReference type="SUPFAM" id="SSF56801">
    <property type="entry name" value="Acetyl-CoA synthetase-like"/>
    <property type="match status" value="1"/>
</dbReference>
<dbReference type="PROSITE" id="PS00455">
    <property type="entry name" value="AMP_BINDING"/>
    <property type="match status" value="1"/>
</dbReference>
<reference evidence="2" key="1">
    <citation type="journal article" date="2014" name="Int. J. Syst. Evol. Microbiol.">
        <title>Complete genome sequence of Corynebacterium casei LMG S-19264T (=DSM 44701T), isolated from a smear-ripened cheese.</title>
        <authorList>
            <consortium name="US DOE Joint Genome Institute (JGI-PGF)"/>
            <person name="Walter F."/>
            <person name="Albersmeier A."/>
            <person name="Kalinowski J."/>
            <person name="Ruckert C."/>
        </authorList>
    </citation>
    <scope>NUCLEOTIDE SEQUENCE</scope>
    <source>
        <strain evidence="2">VKM B-1513</strain>
    </source>
</reference>
<gene>
    <name evidence="2" type="ORF">GCM10017621_20230</name>
</gene>
<sequence>MPADYRAVEFPPVDLEIDRRPDGAMVMTPREPLDVRDASVPAGLARQARLQPDKVHLAARPGRGEPWVTASFAEVKARADALTRFLLDRGVDPTRPLMIVSGNSIDHAVVRYGAMGAGVPVCPVSANYALLGAAGGFERLRHVMDMVDPGFVFAETAAYAPAVDATAPADAVVLSRAPEAFRVPAVDLADVLSTPAGDDIEDRIAALDPDAPAAYMLTSGSTGKPKAVIHTQRMITSNLYQGWQVLGRAAGWDDVLLEWLPWSHVSGAFSSMAAAIFGGTFYIDNGKPLPGLFDETIENLREVPLTYFTNVPAGYAMLTEALEKDVALRKTFFEKLRLMLYGGAGLPQPVYDRLQAIAEKETGKRVFMTTGYGATETTSGCMSIYFHSEKVGIGLPMPGLEVKLVPLDETRFELRMKGPMVTPGYLGRPDLESQIRDEDGFYRIGDTARFHDPADPNQGLAFAGRLAEEFKLDTGTFVSGGELRAELVRVGAPLITDLVLCGENRPYLSALIWPNAGALAAEAGLPDMPPAELVRDPRALAAIEARLAAHNAACSGSSERIRRFALLSDPPNAERHEVSDKGTINQEAARRHRAADVERLYADTPDAGVVEVAR</sequence>
<name>A0A9W6INV8_9PROT</name>
<evidence type="ECO:0000313" key="2">
    <source>
        <dbReference type="EMBL" id="GLK52515.1"/>
    </source>
</evidence>
<dbReference type="Pfam" id="PF23562">
    <property type="entry name" value="AMP-binding_C_3"/>
    <property type="match status" value="1"/>
</dbReference>
<feature type="domain" description="AMP-dependent synthetase/ligase" evidence="1">
    <location>
        <begin position="45"/>
        <end position="426"/>
    </location>
</feature>
<dbReference type="Pfam" id="PF00501">
    <property type="entry name" value="AMP-binding"/>
    <property type="match status" value="1"/>
</dbReference>
<dbReference type="EMBL" id="BSFE01000005">
    <property type="protein sequence ID" value="GLK52515.1"/>
    <property type="molecule type" value="Genomic_DNA"/>
</dbReference>
<dbReference type="PANTHER" id="PTHR24096">
    <property type="entry name" value="LONG-CHAIN-FATTY-ACID--COA LIGASE"/>
    <property type="match status" value="1"/>
</dbReference>
<dbReference type="InterPro" id="IPR042099">
    <property type="entry name" value="ANL_N_sf"/>
</dbReference>
<proteinExistence type="predicted"/>
<dbReference type="InterPro" id="IPR020845">
    <property type="entry name" value="AMP-binding_CS"/>
</dbReference>
<dbReference type="AlphaFoldDB" id="A0A9W6INV8"/>
<dbReference type="Proteomes" id="UP001143486">
    <property type="component" value="Unassembled WGS sequence"/>
</dbReference>
<dbReference type="RefSeq" id="WP_271186882.1">
    <property type="nucleotide sequence ID" value="NZ_BSFE01000005.1"/>
</dbReference>
<keyword evidence="3" id="KW-1185">Reference proteome</keyword>
<evidence type="ECO:0000259" key="1">
    <source>
        <dbReference type="Pfam" id="PF00501"/>
    </source>
</evidence>
<accession>A0A9W6INV8</accession>
<dbReference type="PANTHER" id="PTHR24096:SF420">
    <property type="entry name" value="LONG-CHAIN-FATTY-ACID--COA LIGASE-RELATED"/>
    <property type="match status" value="1"/>
</dbReference>